<reference evidence="1" key="1">
    <citation type="submission" date="2020-10" db="EMBL/GenBank/DDBJ databases">
        <authorList>
            <person name="Gilroy R."/>
        </authorList>
    </citation>
    <scope>NUCLEOTIDE SEQUENCE</scope>
    <source>
        <strain evidence="1">10532</strain>
    </source>
</reference>
<accession>A0A9D9HPU5</accession>
<evidence type="ECO:0000313" key="2">
    <source>
        <dbReference type="Proteomes" id="UP000823638"/>
    </source>
</evidence>
<dbReference type="Proteomes" id="UP000823638">
    <property type="component" value="Unassembled WGS sequence"/>
</dbReference>
<gene>
    <name evidence="1" type="ORF">IAA81_05945</name>
</gene>
<sequence>MNEPKIYCMTKNNNGYLTIEWSRLFKADRHYVSTSVPSVAGIFELYRMDEEKKLNLLTVTQAWYGGLRSQIREAIEPTMRTNPEERALIENYDLYCRYSVSNTLNDMKDALWFLHMCYFNNKLNLENSNRFKKIYVKEEAPDQIHWV</sequence>
<organism evidence="1 2">
    <name type="scientific">Candidatus Gallitreponema excrementavium</name>
    <dbReference type="NCBI Taxonomy" id="2840840"/>
    <lineage>
        <taxon>Bacteria</taxon>
        <taxon>Pseudomonadati</taxon>
        <taxon>Spirochaetota</taxon>
        <taxon>Spirochaetia</taxon>
        <taxon>Spirochaetales</taxon>
        <taxon>Candidatus Gallitreponema</taxon>
    </lineage>
</organism>
<dbReference type="AlphaFoldDB" id="A0A9D9HPU5"/>
<evidence type="ECO:0000313" key="1">
    <source>
        <dbReference type="EMBL" id="MBO8457752.1"/>
    </source>
</evidence>
<dbReference type="EMBL" id="JADIMM010000077">
    <property type="protein sequence ID" value="MBO8457752.1"/>
    <property type="molecule type" value="Genomic_DNA"/>
</dbReference>
<comment type="caution">
    <text evidence="1">The sequence shown here is derived from an EMBL/GenBank/DDBJ whole genome shotgun (WGS) entry which is preliminary data.</text>
</comment>
<reference evidence="1" key="2">
    <citation type="journal article" date="2021" name="PeerJ">
        <title>Extensive microbial diversity within the chicken gut microbiome revealed by metagenomics and culture.</title>
        <authorList>
            <person name="Gilroy R."/>
            <person name="Ravi A."/>
            <person name="Getino M."/>
            <person name="Pursley I."/>
            <person name="Horton D.L."/>
            <person name="Alikhan N.F."/>
            <person name="Baker D."/>
            <person name="Gharbi K."/>
            <person name="Hall N."/>
            <person name="Watson M."/>
            <person name="Adriaenssens E.M."/>
            <person name="Foster-Nyarko E."/>
            <person name="Jarju S."/>
            <person name="Secka A."/>
            <person name="Antonio M."/>
            <person name="Oren A."/>
            <person name="Chaudhuri R.R."/>
            <person name="La Ragione R."/>
            <person name="Hildebrand F."/>
            <person name="Pallen M.J."/>
        </authorList>
    </citation>
    <scope>NUCLEOTIDE SEQUENCE</scope>
    <source>
        <strain evidence="1">10532</strain>
    </source>
</reference>
<proteinExistence type="predicted"/>
<protein>
    <submittedName>
        <fullName evidence="1">Uncharacterized protein</fullName>
    </submittedName>
</protein>
<name>A0A9D9HPU5_9SPIR</name>